<dbReference type="AlphaFoldDB" id="U9T1R2"/>
<protein>
    <submittedName>
        <fullName evidence="1">Uncharacterized protein</fullName>
    </submittedName>
</protein>
<evidence type="ECO:0000313" key="1">
    <source>
        <dbReference type="EMBL" id="ESA01287.1"/>
    </source>
</evidence>
<sequence length="52" mass="6198">MILFTKWELVTIGMMHQIGPYEKLEVFVKNVNKFYQIVSNQSANQLYFKSKI</sequence>
<name>U9T1R2_RHIID</name>
<reference evidence="1" key="1">
    <citation type="submission" date="2013-07" db="EMBL/GenBank/DDBJ databases">
        <title>The genome of an arbuscular mycorrhizal fungus provides insights into the evolution of the oldest plant symbiosis.</title>
        <authorList>
            <consortium name="DOE Joint Genome Institute"/>
            <person name="Tisserant E."/>
            <person name="Malbreil M."/>
            <person name="Kuo A."/>
            <person name="Kohler A."/>
            <person name="Symeonidi A."/>
            <person name="Balestrini R."/>
            <person name="Charron P."/>
            <person name="Duensing N."/>
            <person name="Frei-dit-Frey N."/>
            <person name="Gianinazzi-Pearson V."/>
            <person name="Gilbert B."/>
            <person name="Handa Y."/>
            <person name="Hijri M."/>
            <person name="Kaul R."/>
            <person name="Kawaguchi M."/>
            <person name="Krajinski F."/>
            <person name="Lammers P."/>
            <person name="Lapierre D."/>
            <person name="Masclaux F.G."/>
            <person name="Murat C."/>
            <person name="Morin E."/>
            <person name="Ndikumana S."/>
            <person name="Pagni M."/>
            <person name="Petitpierre D."/>
            <person name="Requena N."/>
            <person name="Rosikiewicz P."/>
            <person name="Riley R."/>
            <person name="Saito K."/>
            <person name="San Clemente H."/>
            <person name="Shapiro H."/>
            <person name="van Tuinen D."/>
            <person name="Becard G."/>
            <person name="Bonfante P."/>
            <person name="Paszkowski U."/>
            <person name="Shachar-Hill Y."/>
            <person name="Young J.P."/>
            <person name="Sanders I.R."/>
            <person name="Henrissat B."/>
            <person name="Rensing S.A."/>
            <person name="Grigoriev I.V."/>
            <person name="Corradi N."/>
            <person name="Roux C."/>
            <person name="Martin F."/>
        </authorList>
    </citation>
    <scope>NUCLEOTIDE SEQUENCE</scope>
    <source>
        <strain evidence="1">DAOM 197198</strain>
    </source>
</reference>
<accession>U9T1R2</accession>
<dbReference type="EMBL" id="KI296582">
    <property type="protein sequence ID" value="ESA01287.1"/>
    <property type="molecule type" value="Genomic_DNA"/>
</dbReference>
<dbReference type="HOGENOM" id="CLU_3088469_0_0_1"/>
<proteinExistence type="predicted"/>
<gene>
    <name evidence="1" type="ORF">GLOINDRAFT_7665</name>
</gene>
<organism evidence="1">
    <name type="scientific">Rhizophagus irregularis (strain DAOM 181602 / DAOM 197198 / MUCL 43194)</name>
    <name type="common">Arbuscular mycorrhizal fungus</name>
    <name type="synonym">Glomus intraradices</name>
    <dbReference type="NCBI Taxonomy" id="747089"/>
    <lineage>
        <taxon>Eukaryota</taxon>
        <taxon>Fungi</taxon>
        <taxon>Fungi incertae sedis</taxon>
        <taxon>Mucoromycota</taxon>
        <taxon>Glomeromycotina</taxon>
        <taxon>Glomeromycetes</taxon>
        <taxon>Glomerales</taxon>
        <taxon>Glomeraceae</taxon>
        <taxon>Rhizophagus</taxon>
    </lineage>
</organism>